<keyword evidence="2 5" id="KW-0812">Transmembrane</keyword>
<dbReference type="Pfam" id="PF07264">
    <property type="entry name" value="EI24"/>
    <property type="match status" value="1"/>
</dbReference>
<gene>
    <name evidence="6" type="ORF">GCM10011396_20080</name>
</gene>
<protein>
    <recommendedName>
        <fullName evidence="8">Etoposide-induced protein 2.4 (EI24)</fullName>
    </recommendedName>
</protein>
<dbReference type="RefSeq" id="WP_188565929.1">
    <property type="nucleotide sequence ID" value="NZ_BMED01000002.1"/>
</dbReference>
<organism evidence="6 7">
    <name type="scientific">Undibacterium terreum</name>
    <dbReference type="NCBI Taxonomy" id="1224302"/>
    <lineage>
        <taxon>Bacteria</taxon>
        <taxon>Pseudomonadati</taxon>
        <taxon>Pseudomonadota</taxon>
        <taxon>Betaproteobacteria</taxon>
        <taxon>Burkholderiales</taxon>
        <taxon>Oxalobacteraceae</taxon>
        <taxon>Undibacterium</taxon>
    </lineage>
</organism>
<dbReference type="InterPro" id="IPR059112">
    <property type="entry name" value="CysZ/EI24"/>
</dbReference>
<feature type="transmembrane region" description="Helical" evidence="5">
    <location>
        <begin position="91"/>
        <end position="112"/>
    </location>
</feature>
<dbReference type="EMBL" id="BMED01000002">
    <property type="protein sequence ID" value="GGC72895.1"/>
    <property type="molecule type" value="Genomic_DNA"/>
</dbReference>
<comment type="caution">
    <text evidence="6">The sequence shown here is derived from an EMBL/GenBank/DDBJ whole genome shotgun (WGS) entry which is preliminary data.</text>
</comment>
<feature type="transmembrane region" description="Helical" evidence="5">
    <location>
        <begin position="198"/>
        <end position="231"/>
    </location>
</feature>
<accession>A0A916UHX8</accession>
<evidence type="ECO:0000256" key="1">
    <source>
        <dbReference type="ARBA" id="ARBA00004141"/>
    </source>
</evidence>
<evidence type="ECO:0000256" key="5">
    <source>
        <dbReference type="SAM" id="Phobius"/>
    </source>
</evidence>
<feature type="transmembrane region" description="Helical" evidence="5">
    <location>
        <begin position="132"/>
        <end position="155"/>
    </location>
</feature>
<keyword evidence="4 5" id="KW-0472">Membrane</keyword>
<evidence type="ECO:0000313" key="6">
    <source>
        <dbReference type="EMBL" id="GGC72895.1"/>
    </source>
</evidence>
<evidence type="ECO:0000256" key="3">
    <source>
        <dbReference type="ARBA" id="ARBA00022989"/>
    </source>
</evidence>
<reference evidence="6" key="2">
    <citation type="submission" date="2020-09" db="EMBL/GenBank/DDBJ databases">
        <authorList>
            <person name="Sun Q."/>
            <person name="Zhou Y."/>
        </authorList>
    </citation>
    <scope>NUCLEOTIDE SEQUENCE</scope>
    <source>
        <strain evidence="6">CGMCC 1.10998</strain>
    </source>
</reference>
<proteinExistence type="predicted"/>
<dbReference type="Proteomes" id="UP000637423">
    <property type="component" value="Unassembled WGS sequence"/>
</dbReference>
<dbReference type="AlphaFoldDB" id="A0A916UHX8"/>
<evidence type="ECO:0000256" key="4">
    <source>
        <dbReference type="ARBA" id="ARBA00023136"/>
    </source>
</evidence>
<name>A0A916UHX8_9BURK</name>
<evidence type="ECO:0008006" key="8">
    <source>
        <dbReference type="Google" id="ProtNLM"/>
    </source>
</evidence>
<reference evidence="6" key="1">
    <citation type="journal article" date="2014" name="Int. J. Syst. Evol. Microbiol.">
        <title>Complete genome sequence of Corynebacterium casei LMG S-19264T (=DSM 44701T), isolated from a smear-ripened cheese.</title>
        <authorList>
            <consortium name="US DOE Joint Genome Institute (JGI-PGF)"/>
            <person name="Walter F."/>
            <person name="Albersmeier A."/>
            <person name="Kalinowski J."/>
            <person name="Ruckert C."/>
        </authorList>
    </citation>
    <scope>NUCLEOTIDE SEQUENCE</scope>
    <source>
        <strain evidence="6">CGMCC 1.10998</strain>
    </source>
</reference>
<keyword evidence="3 5" id="KW-1133">Transmembrane helix</keyword>
<feature type="transmembrane region" description="Helical" evidence="5">
    <location>
        <begin position="20"/>
        <end position="42"/>
    </location>
</feature>
<sequence length="268" mass="30149">MNDIIRSWAKALTAQFHYKIFLLTALPFVLSVLLWGVAMWWGLQSLIDAIQAYFIDHDGFALAGHVLGMVGLIALKTVIVPLIAMWLLLPLMIVTSLLCIGVLAMPAINRYVTRRDYPELEKRHGGSLLGSFWRAISSFIIFAVLWLITLPLALIPPLSLIAQPLLWGWLTYRVMVYDALAEHADADERDFLTQTYRLPLLAIGTIAGIFGAAPSLLWLGGALSVVFFPVLAGISVWLYLLVFVFTGLWFQYYCMAALQRHRERQLSK</sequence>
<feature type="transmembrane region" description="Helical" evidence="5">
    <location>
        <begin position="62"/>
        <end position="84"/>
    </location>
</feature>
<comment type="subcellular location">
    <subcellularLocation>
        <location evidence="1">Membrane</location>
        <topology evidence="1">Multi-pass membrane protein</topology>
    </subcellularLocation>
</comment>
<keyword evidence="7" id="KW-1185">Reference proteome</keyword>
<feature type="transmembrane region" description="Helical" evidence="5">
    <location>
        <begin position="237"/>
        <end position="258"/>
    </location>
</feature>
<evidence type="ECO:0000256" key="2">
    <source>
        <dbReference type="ARBA" id="ARBA00022692"/>
    </source>
</evidence>
<evidence type="ECO:0000313" key="7">
    <source>
        <dbReference type="Proteomes" id="UP000637423"/>
    </source>
</evidence>